<reference evidence="2 3" key="1">
    <citation type="submission" date="2016-10" db="EMBL/GenBank/DDBJ databases">
        <title>Actinomyces aegypiusis sp. nov., isolated from the Aegypius monachus in Qinghai Tibet Plateau China.</title>
        <authorList>
            <person name="Wang Y."/>
        </authorList>
    </citation>
    <scope>NUCLEOTIDE SEQUENCE [LARGE SCALE GENOMIC DNA]</scope>
    <source>
        <strain evidence="2 3">VUL4_3</strain>
    </source>
</reference>
<keyword evidence="1" id="KW-0812">Transmembrane</keyword>
<evidence type="ECO:0000313" key="2">
    <source>
        <dbReference type="EMBL" id="AOZ73322.1"/>
    </source>
</evidence>
<name>A0A1D9MLZ8_9ACTO</name>
<proteinExistence type="predicted"/>
<dbReference type="AlphaFoldDB" id="A0A1D9MLZ8"/>
<accession>A0A1D9MLZ8</accession>
<feature type="transmembrane region" description="Helical" evidence="1">
    <location>
        <begin position="37"/>
        <end position="58"/>
    </location>
</feature>
<keyword evidence="1" id="KW-1133">Transmembrane helix</keyword>
<feature type="transmembrane region" description="Helical" evidence="1">
    <location>
        <begin position="225"/>
        <end position="249"/>
    </location>
</feature>
<feature type="transmembrane region" description="Helical" evidence="1">
    <location>
        <begin position="12"/>
        <end position="31"/>
    </location>
</feature>
<feature type="transmembrane region" description="Helical" evidence="1">
    <location>
        <begin position="191"/>
        <end position="213"/>
    </location>
</feature>
<feature type="transmembrane region" description="Helical" evidence="1">
    <location>
        <begin position="160"/>
        <end position="179"/>
    </location>
</feature>
<feature type="transmembrane region" description="Helical" evidence="1">
    <location>
        <begin position="255"/>
        <end position="277"/>
    </location>
</feature>
<dbReference type="STRING" id="1912795.BK816_08560"/>
<dbReference type="RefSeq" id="WP_071164785.1">
    <property type="nucleotide sequence ID" value="NZ_CP017812.1"/>
</dbReference>
<keyword evidence="3" id="KW-1185">Reference proteome</keyword>
<keyword evidence="1" id="KW-0472">Membrane</keyword>
<evidence type="ECO:0000256" key="1">
    <source>
        <dbReference type="SAM" id="Phobius"/>
    </source>
</evidence>
<sequence length="282" mass="31057">MRNKEKDFAIKGSIFVIGLLLIIFAGIYTTLEESGFTAMATLLTIISLTLAGLSLYRLRTNVHAQTRETLTLIFAALSALVYLAFLVPGLGFLYTLFPFSMIIGSWIYPFLAGIFALLVPWNLPKSAKRAKKNVRLASLTDSLESKVAQRPQKLSPAGMNALRFGVAFLGLVLLSLHIVSNLEAITRTPNLPWSLGVTEAIILAGIMITSLGLMRARYTRARKRVITTFVLSLAALIAFIFLVFISPMYETGFPFGLAFLYGELTAFTAFFAISIPFGRVKR</sequence>
<dbReference type="EMBL" id="CP017812">
    <property type="protein sequence ID" value="AOZ73322.1"/>
    <property type="molecule type" value="Genomic_DNA"/>
</dbReference>
<dbReference type="Proteomes" id="UP000176288">
    <property type="component" value="Chromosome"/>
</dbReference>
<dbReference type="KEGG" id="avu:BK816_08560"/>
<feature type="transmembrane region" description="Helical" evidence="1">
    <location>
        <begin position="70"/>
        <end position="94"/>
    </location>
</feature>
<organism evidence="2 3">
    <name type="scientific">Boudabousia tangfeifanii</name>
    <dbReference type="NCBI Taxonomy" id="1912795"/>
    <lineage>
        <taxon>Bacteria</taxon>
        <taxon>Bacillati</taxon>
        <taxon>Actinomycetota</taxon>
        <taxon>Actinomycetes</taxon>
        <taxon>Actinomycetales</taxon>
        <taxon>Actinomycetaceae</taxon>
        <taxon>Boudabousia</taxon>
    </lineage>
</organism>
<evidence type="ECO:0000313" key="3">
    <source>
        <dbReference type="Proteomes" id="UP000176288"/>
    </source>
</evidence>
<feature type="transmembrane region" description="Helical" evidence="1">
    <location>
        <begin position="106"/>
        <end position="123"/>
    </location>
</feature>
<protein>
    <submittedName>
        <fullName evidence="2">Uncharacterized protein</fullName>
    </submittedName>
</protein>
<gene>
    <name evidence="2" type="ORF">BK816_08560</name>
</gene>